<keyword evidence="2" id="KW-1185">Reference proteome</keyword>
<evidence type="ECO:0000313" key="3">
    <source>
        <dbReference type="WBParaSite" id="PSAMB.scaffold2465size23064.g17878.t1"/>
    </source>
</evidence>
<dbReference type="SUPFAM" id="SSF57501">
    <property type="entry name" value="Cystine-knot cytokines"/>
    <property type="match status" value="1"/>
</dbReference>
<name>A0A914VSJ4_9BILA</name>
<proteinExistence type="predicted"/>
<accession>A0A914VSJ4</accession>
<organism evidence="2 3">
    <name type="scientific">Plectus sambesii</name>
    <dbReference type="NCBI Taxonomy" id="2011161"/>
    <lineage>
        <taxon>Eukaryota</taxon>
        <taxon>Metazoa</taxon>
        <taxon>Ecdysozoa</taxon>
        <taxon>Nematoda</taxon>
        <taxon>Chromadorea</taxon>
        <taxon>Plectida</taxon>
        <taxon>Plectina</taxon>
        <taxon>Plectoidea</taxon>
        <taxon>Plectidae</taxon>
        <taxon>Plectus</taxon>
    </lineage>
</organism>
<dbReference type="AlphaFoldDB" id="A0A914VSJ4"/>
<dbReference type="InterPro" id="IPR029034">
    <property type="entry name" value="Cystine-knot_cytokine"/>
</dbReference>
<evidence type="ECO:0000313" key="2">
    <source>
        <dbReference type="Proteomes" id="UP000887566"/>
    </source>
</evidence>
<dbReference type="Gene3D" id="2.10.90.10">
    <property type="entry name" value="Cystine-knot cytokines"/>
    <property type="match status" value="1"/>
</dbReference>
<feature type="chain" id="PRO_5037479201" evidence="1">
    <location>
        <begin position="24"/>
        <end position="115"/>
    </location>
</feature>
<protein>
    <submittedName>
        <fullName evidence="3">Uncharacterized protein</fullName>
    </submittedName>
</protein>
<evidence type="ECO:0000256" key="1">
    <source>
        <dbReference type="SAM" id="SignalP"/>
    </source>
</evidence>
<reference evidence="3" key="1">
    <citation type="submission" date="2022-11" db="UniProtKB">
        <authorList>
            <consortium name="WormBaseParasite"/>
        </authorList>
    </citation>
    <scope>IDENTIFICATION</scope>
</reference>
<feature type="signal peptide" evidence="1">
    <location>
        <begin position="1"/>
        <end position="23"/>
    </location>
</feature>
<sequence length="115" mass="13015">MKRRLIVLSTLLSLIGHFAITEAAMRHARQRSRTALCETTYEERDLGPNSVPRFVQEARCDGHCLSGVGQCAPVLSSDHIYRIDANQKIDRKNFVRRQRAVACVCMVPRTFLTGK</sequence>
<dbReference type="Proteomes" id="UP000887566">
    <property type="component" value="Unplaced"/>
</dbReference>
<dbReference type="WBParaSite" id="PSAMB.scaffold2465size23064.g17878.t1">
    <property type="protein sequence ID" value="PSAMB.scaffold2465size23064.g17878.t1"/>
    <property type="gene ID" value="PSAMB.scaffold2465size23064.g17878"/>
</dbReference>
<keyword evidence="1" id="KW-0732">Signal</keyword>